<protein>
    <submittedName>
        <fullName evidence="2">Uncharacterized protein</fullName>
    </submittedName>
</protein>
<keyword evidence="3" id="KW-1185">Reference proteome</keyword>
<name>A0A517VMQ5_9PLAN</name>
<dbReference type="KEGG" id="gax:Pan161_59600"/>
<dbReference type="Proteomes" id="UP000316855">
    <property type="component" value="Chromosome"/>
</dbReference>
<feature type="compositionally biased region" description="Basic and acidic residues" evidence="1">
    <location>
        <begin position="47"/>
        <end position="60"/>
    </location>
</feature>
<evidence type="ECO:0000313" key="2">
    <source>
        <dbReference type="EMBL" id="QDT94265.1"/>
    </source>
</evidence>
<evidence type="ECO:0000256" key="1">
    <source>
        <dbReference type="SAM" id="MobiDB-lite"/>
    </source>
</evidence>
<dbReference type="AlphaFoldDB" id="A0A517VMQ5"/>
<reference evidence="2 3" key="1">
    <citation type="submission" date="2019-02" db="EMBL/GenBank/DDBJ databases">
        <title>Deep-cultivation of Planctomycetes and their phenomic and genomic characterization uncovers novel biology.</title>
        <authorList>
            <person name="Wiegand S."/>
            <person name="Jogler M."/>
            <person name="Boedeker C."/>
            <person name="Pinto D."/>
            <person name="Vollmers J."/>
            <person name="Rivas-Marin E."/>
            <person name="Kohn T."/>
            <person name="Peeters S.H."/>
            <person name="Heuer A."/>
            <person name="Rast P."/>
            <person name="Oberbeckmann S."/>
            <person name="Bunk B."/>
            <person name="Jeske O."/>
            <person name="Meyerdierks A."/>
            <person name="Storesund J.E."/>
            <person name="Kallscheuer N."/>
            <person name="Luecker S."/>
            <person name="Lage O.M."/>
            <person name="Pohl T."/>
            <person name="Merkel B.J."/>
            <person name="Hornburger P."/>
            <person name="Mueller R.-W."/>
            <person name="Bruemmer F."/>
            <person name="Labrenz M."/>
            <person name="Spormann A.M."/>
            <person name="Op den Camp H."/>
            <person name="Overmann J."/>
            <person name="Amann R."/>
            <person name="Jetten M.S.M."/>
            <person name="Mascher T."/>
            <person name="Medema M.H."/>
            <person name="Devos D.P."/>
            <person name="Kaster A.-K."/>
            <person name="Ovreas L."/>
            <person name="Rohde M."/>
            <person name="Galperin M.Y."/>
            <person name="Jogler C."/>
        </authorList>
    </citation>
    <scope>NUCLEOTIDE SEQUENCE [LARGE SCALE GENOMIC DNA]</scope>
    <source>
        <strain evidence="2 3">Pan161</strain>
    </source>
</reference>
<accession>A0A517VMQ5</accession>
<feature type="region of interest" description="Disordered" evidence="1">
    <location>
        <begin position="23"/>
        <end position="60"/>
    </location>
</feature>
<proteinExistence type="predicted"/>
<evidence type="ECO:0000313" key="3">
    <source>
        <dbReference type="Proteomes" id="UP000316855"/>
    </source>
</evidence>
<dbReference type="EMBL" id="CP036343">
    <property type="protein sequence ID" value="QDT94265.1"/>
    <property type="molecule type" value="Genomic_DNA"/>
</dbReference>
<gene>
    <name evidence="2" type="ORF">Pan161_59600</name>
</gene>
<sequence length="60" mass="6780">MKPGDVMQQYVWVDGKRVPFKARVVKPKDPKDYDPPQAEQELPESAAKGKQEPPKATESK</sequence>
<organism evidence="2 3">
    <name type="scientific">Gimesia algae</name>
    <dbReference type="NCBI Taxonomy" id="2527971"/>
    <lineage>
        <taxon>Bacteria</taxon>
        <taxon>Pseudomonadati</taxon>
        <taxon>Planctomycetota</taxon>
        <taxon>Planctomycetia</taxon>
        <taxon>Planctomycetales</taxon>
        <taxon>Planctomycetaceae</taxon>
        <taxon>Gimesia</taxon>
    </lineage>
</organism>